<dbReference type="PANTHER" id="PTHR30024:SF47">
    <property type="entry name" value="TAURINE-BINDING PERIPLASMIC PROTEIN"/>
    <property type="match status" value="1"/>
</dbReference>
<gene>
    <name evidence="5" type="ORF">SAMN04488116_0779</name>
</gene>
<evidence type="ECO:0000256" key="2">
    <source>
        <dbReference type="ARBA" id="ARBA00010742"/>
    </source>
</evidence>
<evidence type="ECO:0000256" key="1">
    <source>
        <dbReference type="ARBA" id="ARBA00004418"/>
    </source>
</evidence>
<dbReference type="GO" id="GO:0042597">
    <property type="term" value="C:periplasmic space"/>
    <property type="evidence" value="ECO:0007669"/>
    <property type="project" value="UniProtKB-SubCell"/>
</dbReference>
<dbReference type="Proteomes" id="UP000184532">
    <property type="component" value="Unassembled WGS sequence"/>
</dbReference>
<evidence type="ECO:0000313" key="6">
    <source>
        <dbReference type="Proteomes" id="UP000184532"/>
    </source>
</evidence>
<dbReference type="SUPFAM" id="SSF53850">
    <property type="entry name" value="Periplasmic binding protein-like II"/>
    <property type="match status" value="1"/>
</dbReference>
<organism evidence="5 6">
    <name type="scientific">Flagellimonas flava</name>
    <dbReference type="NCBI Taxonomy" id="570519"/>
    <lineage>
        <taxon>Bacteria</taxon>
        <taxon>Pseudomonadati</taxon>
        <taxon>Bacteroidota</taxon>
        <taxon>Flavobacteriia</taxon>
        <taxon>Flavobacteriales</taxon>
        <taxon>Flavobacteriaceae</taxon>
        <taxon>Flagellimonas</taxon>
    </lineage>
</organism>
<accession>A0A1M5IL17</accession>
<feature type="domain" description="Ca3427-like PBP 2" evidence="4">
    <location>
        <begin position="87"/>
        <end position="179"/>
    </location>
</feature>
<comment type="subcellular location">
    <subcellularLocation>
        <location evidence="1">Periplasm</location>
    </subcellularLocation>
</comment>
<sequence>MKKVRIVGVPEHFNLPWHMAINEGAFEERGLHLQWTDIPEGTGRMCKMLQNNETDLAIVLTEGIVKSIALEGGAKIIQEYVSSPLLWGIHVAANSKRSVIDQLKNDPVAISRMGSGSHLMAYVHAQDQNWDTETLQFDIINNLQGAIESLSNGSDAYFLWEYFTTKPLVEQGIFKRLGHYATPWPCFMVAANEKFLATNPGLVDHILEVINTYTSEFKRIPSIDRTLANRYGQRLEDIQDWLSKTNWGNSQISPEILNNVQQRLLSLGLIEDVKPESTFFHG</sequence>
<dbReference type="STRING" id="570519.SAMN04488116_0779"/>
<dbReference type="EMBL" id="FQWL01000001">
    <property type="protein sequence ID" value="SHG28955.1"/>
    <property type="molecule type" value="Genomic_DNA"/>
</dbReference>
<dbReference type="OrthoDB" id="6191474at2"/>
<dbReference type="InterPro" id="IPR054364">
    <property type="entry name" value="Ca3427-like_PBP2"/>
</dbReference>
<dbReference type="RefSeq" id="WP_073176564.1">
    <property type="nucleotide sequence ID" value="NZ_FQWL01000001.1"/>
</dbReference>
<reference evidence="6" key="1">
    <citation type="submission" date="2016-11" db="EMBL/GenBank/DDBJ databases">
        <authorList>
            <person name="Varghese N."/>
            <person name="Submissions S."/>
        </authorList>
    </citation>
    <scope>NUCLEOTIDE SEQUENCE [LARGE SCALE GENOMIC DNA]</scope>
    <source>
        <strain evidence="6">DSM 22638</strain>
    </source>
</reference>
<dbReference type="AlphaFoldDB" id="A0A1M5IL17"/>
<evidence type="ECO:0000313" key="5">
    <source>
        <dbReference type="EMBL" id="SHG28955.1"/>
    </source>
</evidence>
<dbReference type="PANTHER" id="PTHR30024">
    <property type="entry name" value="ALIPHATIC SULFONATES-BINDING PROTEIN-RELATED"/>
    <property type="match status" value="1"/>
</dbReference>
<comment type="similarity">
    <text evidence="2">Belongs to the bacterial solute-binding protein SsuA/TauA family.</text>
</comment>
<protein>
    <recommendedName>
        <fullName evidence="4">Ca3427-like PBP 2 domain-containing protein</fullName>
    </recommendedName>
</protein>
<evidence type="ECO:0000256" key="3">
    <source>
        <dbReference type="ARBA" id="ARBA00022729"/>
    </source>
</evidence>
<dbReference type="CDD" id="cd13637">
    <property type="entry name" value="PBP2_Ca3427_like"/>
    <property type="match status" value="1"/>
</dbReference>
<keyword evidence="6" id="KW-1185">Reference proteome</keyword>
<evidence type="ECO:0000259" key="4">
    <source>
        <dbReference type="Pfam" id="PF22384"/>
    </source>
</evidence>
<proteinExistence type="inferred from homology"/>
<dbReference type="Pfam" id="PF22384">
    <property type="entry name" value="PBP2_Ca3427_like"/>
    <property type="match status" value="1"/>
</dbReference>
<dbReference type="Gene3D" id="3.40.190.10">
    <property type="entry name" value="Periplasmic binding protein-like II"/>
    <property type="match status" value="2"/>
</dbReference>
<name>A0A1M5IL17_9FLAO</name>
<keyword evidence="3" id="KW-0732">Signal</keyword>